<protein>
    <submittedName>
        <fullName evidence="3">Trehalose utilization</fullName>
    </submittedName>
</protein>
<evidence type="ECO:0000256" key="1">
    <source>
        <dbReference type="SAM" id="SignalP"/>
    </source>
</evidence>
<dbReference type="OrthoDB" id="7171409at2"/>
<keyword evidence="1" id="KW-0732">Signal</keyword>
<evidence type="ECO:0000313" key="4">
    <source>
        <dbReference type="Proteomes" id="UP000319817"/>
    </source>
</evidence>
<dbReference type="SUPFAM" id="SSF52317">
    <property type="entry name" value="Class I glutamine amidotransferase-like"/>
    <property type="match status" value="1"/>
</dbReference>
<dbReference type="Gene3D" id="3.40.50.880">
    <property type="match status" value="1"/>
</dbReference>
<organism evidence="3 4">
    <name type="scientific">Stieleria marina</name>
    <dbReference type="NCBI Taxonomy" id="1930275"/>
    <lineage>
        <taxon>Bacteria</taxon>
        <taxon>Pseudomonadati</taxon>
        <taxon>Planctomycetota</taxon>
        <taxon>Planctomycetia</taxon>
        <taxon>Pirellulales</taxon>
        <taxon>Pirellulaceae</taxon>
        <taxon>Stieleria</taxon>
    </lineage>
</organism>
<feature type="chain" id="PRO_5022205067" evidence="1">
    <location>
        <begin position="26"/>
        <end position="263"/>
    </location>
</feature>
<name>A0A517P1I9_9BACT</name>
<sequence length="263" mass="29212" precursor="true">MLSALCRSTLAFTATVCLLTGFAAADKPAGDQSDSINILLITSGCCHDYDFQAKAMQLAFEERGVKANWTVVNEGGKGTEAEIDFYKKDDWAKGFDVVIHNECFAKTTNADYIRGITSQHHTGINAVVIHCAMHTYRDATIDDWREFLGVTSRRHDHQSHYAVNVQTADHAIMKGYPDGEKSAKDELYIIEKAWPNTTVLATSKSERDGKEHPVFWTNTYGKARVFGTTYGHSNETFENKTFLDTLTKGTLWAAGKLAAKKAE</sequence>
<dbReference type="Proteomes" id="UP000319817">
    <property type="component" value="Chromosome"/>
</dbReference>
<reference evidence="3 4" key="1">
    <citation type="submission" date="2019-02" db="EMBL/GenBank/DDBJ databases">
        <title>Deep-cultivation of Planctomycetes and their phenomic and genomic characterization uncovers novel biology.</title>
        <authorList>
            <person name="Wiegand S."/>
            <person name="Jogler M."/>
            <person name="Boedeker C."/>
            <person name="Pinto D."/>
            <person name="Vollmers J."/>
            <person name="Rivas-Marin E."/>
            <person name="Kohn T."/>
            <person name="Peeters S.H."/>
            <person name="Heuer A."/>
            <person name="Rast P."/>
            <person name="Oberbeckmann S."/>
            <person name="Bunk B."/>
            <person name="Jeske O."/>
            <person name="Meyerdierks A."/>
            <person name="Storesund J.E."/>
            <person name="Kallscheuer N."/>
            <person name="Luecker S."/>
            <person name="Lage O.M."/>
            <person name="Pohl T."/>
            <person name="Merkel B.J."/>
            <person name="Hornburger P."/>
            <person name="Mueller R.-W."/>
            <person name="Bruemmer F."/>
            <person name="Labrenz M."/>
            <person name="Spormann A.M."/>
            <person name="Op den Camp H."/>
            <person name="Overmann J."/>
            <person name="Amann R."/>
            <person name="Jetten M.S.M."/>
            <person name="Mascher T."/>
            <person name="Medema M.H."/>
            <person name="Devos D.P."/>
            <person name="Kaster A.-K."/>
            <person name="Ovreas L."/>
            <person name="Rohde M."/>
            <person name="Galperin M.Y."/>
            <person name="Jogler C."/>
        </authorList>
    </citation>
    <scope>NUCLEOTIDE SEQUENCE [LARGE SCALE GENOMIC DNA]</scope>
    <source>
        <strain evidence="3 4">K23_9</strain>
    </source>
</reference>
<dbReference type="InterPro" id="IPR029010">
    <property type="entry name" value="ThuA-like"/>
</dbReference>
<dbReference type="InterPro" id="IPR029062">
    <property type="entry name" value="Class_I_gatase-like"/>
</dbReference>
<gene>
    <name evidence="3" type="ORF">K239x_52630</name>
</gene>
<dbReference type="AlphaFoldDB" id="A0A517P1I9"/>
<evidence type="ECO:0000313" key="3">
    <source>
        <dbReference type="EMBL" id="QDT13246.1"/>
    </source>
</evidence>
<accession>A0A517P1I9</accession>
<dbReference type="PANTHER" id="PTHR40469:SF2">
    <property type="entry name" value="GALACTOSE-BINDING DOMAIN-LIKE SUPERFAMILY PROTEIN"/>
    <property type="match status" value="1"/>
</dbReference>
<feature type="domain" description="ThuA-like" evidence="2">
    <location>
        <begin position="90"/>
        <end position="253"/>
    </location>
</feature>
<dbReference type="PANTHER" id="PTHR40469">
    <property type="entry name" value="SECRETED GLYCOSYL HYDROLASE"/>
    <property type="match status" value="1"/>
</dbReference>
<proteinExistence type="predicted"/>
<keyword evidence="4" id="KW-1185">Reference proteome</keyword>
<evidence type="ECO:0000259" key="2">
    <source>
        <dbReference type="Pfam" id="PF06283"/>
    </source>
</evidence>
<dbReference type="EMBL" id="CP036526">
    <property type="protein sequence ID" value="QDT13246.1"/>
    <property type="molecule type" value="Genomic_DNA"/>
</dbReference>
<feature type="signal peptide" evidence="1">
    <location>
        <begin position="1"/>
        <end position="25"/>
    </location>
</feature>
<dbReference type="Pfam" id="PF06283">
    <property type="entry name" value="ThuA"/>
    <property type="match status" value="1"/>
</dbReference>
<dbReference type="RefSeq" id="WP_145421012.1">
    <property type="nucleotide sequence ID" value="NZ_CP036526.1"/>
</dbReference>